<reference evidence="2" key="1">
    <citation type="submission" date="2018-11" db="EMBL/GenBank/DDBJ databases">
        <authorList>
            <person name="Alioto T."/>
            <person name="Alioto T."/>
        </authorList>
    </citation>
    <scope>NUCLEOTIDE SEQUENCE</scope>
</reference>
<feature type="transmembrane region" description="Helical" evidence="1">
    <location>
        <begin position="20"/>
        <end position="47"/>
    </location>
</feature>
<keyword evidence="1" id="KW-0812">Transmembrane</keyword>
<proteinExistence type="predicted"/>
<dbReference type="Proteomes" id="UP000596742">
    <property type="component" value="Unassembled WGS sequence"/>
</dbReference>
<dbReference type="AlphaFoldDB" id="A0A8B6BZ96"/>
<keyword evidence="1" id="KW-0472">Membrane</keyword>
<keyword evidence="3" id="KW-1185">Reference proteome</keyword>
<evidence type="ECO:0000313" key="3">
    <source>
        <dbReference type="Proteomes" id="UP000596742"/>
    </source>
</evidence>
<dbReference type="PROSITE" id="PS51257">
    <property type="entry name" value="PROKAR_LIPOPROTEIN"/>
    <property type="match status" value="1"/>
</dbReference>
<protein>
    <submittedName>
        <fullName evidence="2">Uncharacterized protein</fullName>
    </submittedName>
</protein>
<comment type="caution">
    <text evidence="2">The sequence shown here is derived from an EMBL/GenBank/DDBJ whole genome shotgun (WGS) entry which is preliminary data.</text>
</comment>
<sequence length="56" mass="6446">MTTRVKSLVCWSLFRVLVPLILLAACLVRYNALSFLYVIFLLVCPLLRSPTEFTIK</sequence>
<name>A0A8B6BZ96_MYTGA</name>
<evidence type="ECO:0000313" key="2">
    <source>
        <dbReference type="EMBL" id="VDH97361.1"/>
    </source>
</evidence>
<dbReference type="OrthoDB" id="303066at2759"/>
<feature type="non-terminal residue" evidence="2">
    <location>
        <position position="56"/>
    </location>
</feature>
<organism evidence="2 3">
    <name type="scientific">Mytilus galloprovincialis</name>
    <name type="common">Mediterranean mussel</name>
    <dbReference type="NCBI Taxonomy" id="29158"/>
    <lineage>
        <taxon>Eukaryota</taxon>
        <taxon>Metazoa</taxon>
        <taxon>Spiralia</taxon>
        <taxon>Lophotrochozoa</taxon>
        <taxon>Mollusca</taxon>
        <taxon>Bivalvia</taxon>
        <taxon>Autobranchia</taxon>
        <taxon>Pteriomorphia</taxon>
        <taxon>Mytilida</taxon>
        <taxon>Mytiloidea</taxon>
        <taxon>Mytilidae</taxon>
        <taxon>Mytilinae</taxon>
        <taxon>Mytilus</taxon>
    </lineage>
</organism>
<dbReference type="EMBL" id="UYJE01000890">
    <property type="protein sequence ID" value="VDH97361.1"/>
    <property type="molecule type" value="Genomic_DNA"/>
</dbReference>
<evidence type="ECO:0000256" key="1">
    <source>
        <dbReference type="SAM" id="Phobius"/>
    </source>
</evidence>
<accession>A0A8B6BZ96</accession>
<gene>
    <name evidence="2" type="ORF">MGAL_10B081754</name>
</gene>
<keyword evidence="1" id="KW-1133">Transmembrane helix</keyword>